<evidence type="ECO:0000256" key="1">
    <source>
        <dbReference type="SAM" id="Phobius"/>
    </source>
</evidence>
<reference evidence="3 4" key="1">
    <citation type="submission" date="2023-03" db="EMBL/GenBank/DDBJ databases">
        <title>Roseibium porphyridii sp. nov. and Roseibium rhodosorbium sp. nov. isolated from marine algae, Porphyridium cruentum and Rhodosorus marinus, respectively.</title>
        <authorList>
            <person name="Lee M.W."/>
            <person name="Choi B.J."/>
            <person name="Lee J.K."/>
            <person name="Choi D.G."/>
            <person name="Baek J.H."/>
            <person name="Bayburt H."/>
            <person name="Kim J.M."/>
            <person name="Han D.M."/>
            <person name="Kim K.H."/>
            <person name="Jeon C.O."/>
        </authorList>
    </citation>
    <scope>NUCLEOTIDE SEQUENCE [LARGE SCALE GENOMIC DNA]</scope>
    <source>
        <strain evidence="3 4">KMA01</strain>
    </source>
</reference>
<name>A0ABY8FA21_9HYPH</name>
<dbReference type="PROSITE" id="PS50930">
    <property type="entry name" value="HTH_LYTTR"/>
    <property type="match status" value="1"/>
</dbReference>
<feature type="transmembrane region" description="Helical" evidence="1">
    <location>
        <begin position="28"/>
        <end position="50"/>
    </location>
</feature>
<keyword evidence="3" id="KW-0238">DNA-binding</keyword>
<dbReference type="EMBL" id="CP120863">
    <property type="protein sequence ID" value="WFE90095.1"/>
    <property type="molecule type" value="Genomic_DNA"/>
</dbReference>
<dbReference type="Pfam" id="PF04397">
    <property type="entry name" value="LytTR"/>
    <property type="match status" value="1"/>
</dbReference>
<proteinExistence type="predicted"/>
<evidence type="ECO:0000313" key="4">
    <source>
        <dbReference type="Proteomes" id="UP001209803"/>
    </source>
</evidence>
<keyword evidence="1" id="KW-0812">Transmembrane</keyword>
<feature type="transmembrane region" description="Helical" evidence="1">
    <location>
        <begin position="56"/>
        <end position="77"/>
    </location>
</feature>
<sequence length="259" mass="28298">MQPDFANDALLRNFAHDCVAPFVSRQTLALLITAAVFLALIGPFGTYGAFSPTMRLLYWGMIVIGTASIGHATASAIETFLRRRNIPVFLEMVSVSVLTAIPVCFVVSLIWALFGTNPLNGHLLPLYGQCVVVLGCLTVFFHVFAAPKISVQSCSRPRLLDRLPLNSRGRLLRLTARDHYVEVETETGSALLAMRFRDAIAEAAGEQGVQTHRSHWVALHAVTGRSRQNGKPVLLLRNGHAVPVGRTFRTAVAKKMPGK</sequence>
<keyword evidence="1" id="KW-1133">Transmembrane helix</keyword>
<dbReference type="RefSeq" id="WP_265679939.1">
    <property type="nucleotide sequence ID" value="NZ_CP120863.1"/>
</dbReference>
<accession>A0ABY8FA21</accession>
<gene>
    <name evidence="3" type="ORF">K1718_01735</name>
</gene>
<feature type="transmembrane region" description="Helical" evidence="1">
    <location>
        <begin position="89"/>
        <end position="114"/>
    </location>
</feature>
<evidence type="ECO:0000313" key="3">
    <source>
        <dbReference type="EMBL" id="WFE90095.1"/>
    </source>
</evidence>
<organism evidence="3 4">
    <name type="scientific">Roseibium porphyridii</name>
    <dbReference type="NCBI Taxonomy" id="2866279"/>
    <lineage>
        <taxon>Bacteria</taxon>
        <taxon>Pseudomonadati</taxon>
        <taxon>Pseudomonadota</taxon>
        <taxon>Alphaproteobacteria</taxon>
        <taxon>Hyphomicrobiales</taxon>
        <taxon>Stappiaceae</taxon>
        <taxon>Roseibium</taxon>
    </lineage>
</organism>
<dbReference type="Gene3D" id="2.40.50.1020">
    <property type="entry name" value="LytTr DNA-binding domain"/>
    <property type="match status" value="1"/>
</dbReference>
<dbReference type="GO" id="GO:0003677">
    <property type="term" value="F:DNA binding"/>
    <property type="evidence" value="ECO:0007669"/>
    <property type="project" value="UniProtKB-KW"/>
</dbReference>
<dbReference type="InterPro" id="IPR007492">
    <property type="entry name" value="LytTR_DNA-bd_dom"/>
</dbReference>
<feature type="transmembrane region" description="Helical" evidence="1">
    <location>
        <begin position="126"/>
        <end position="146"/>
    </location>
</feature>
<dbReference type="Proteomes" id="UP001209803">
    <property type="component" value="Chromosome"/>
</dbReference>
<keyword evidence="4" id="KW-1185">Reference proteome</keyword>
<evidence type="ECO:0000259" key="2">
    <source>
        <dbReference type="PROSITE" id="PS50930"/>
    </source>
</evidence>
<keyword evidence="1" id="KW-0472">Membrane</keyword>
<protein>
    <submittedName>
        <fullName evidence="3">LytTR family DNA-binding domain-containing protein</fullName>
    </submittedName>
</protein>
<feature type="domain" description="HTH LytTR-type" evidence="2">
    <location>
        <begin position="177"/>
        <end position="258"/>
    </location>
</feature>
<dbReference type="SMART" id="SM00850">
    <property type="entry name" value="LytTR"/>
    <property type="match status" value="1"/>
</dbReference>